<evidence type="ECO:0000313" key="2">
    <source>
        <dbReference type="Proteomes" id="UP000193827"/>
    </source>
</evidence>
<dbReference type="PANTHER" id="PTHR37953:SF1">
    <property type="entry name" value="UPF0127 PROTEIN MJ1496"/>
    <property type="match status" value="1"/>
</dbReference>
<reference evidence="1 2" key="1">
    <citation type="submission" date="2017-03" db="EMBL/GenBank/DDBJ databases">
        <authorList>
            <person name="Afonso C.L."/>
            <person name="Miller P.J."/>
            <person name="Scott M.A."/>
            <person name="Spackman E."/>
            <person name="Goraichik I."/>
            <person name="Dimitrov K.M."/>
            <person name="Suarez D.L."/>
            <person name="Swayne D.E."/>
        </authorList>
    </citation>
    <scope>NUCLEOTIDE SEQUENCE [LARGE SCALE GENOMIC DNA]</scope>
    <source>
        <strain evidence="1 2">CECT 8287</strain>
    </source>
</reference>
<dbReference type="InterPro" id="IPR038695">
    <property type="entry name" value="Saro_0823-like_sf"/>
</dbReference>
<organism evidence="1 2">
    <name type="scientific">Roseovarius litorisediminis</name>
    <dbReference type="NCBI Taxonomy" id="1312363"/>
    <lineage>
        <taxon>Bacteria</taxon>
        <taxon>Pseudomonadati</taxon>
        <taxon>Pseudomonadota</taxon>
        <taxon>Alphaproteobacteria</taxon>
        <taxon>Rhodobacterales</taxon>
        <taxon>Roseobacteraceae</taxon>
        <taxon>Roseovarius</taxon>
    </lineage>
</organism>
<evidence type="ECO:0008006" key="3">
    <source>
        <dbReference type="Google" id="ProtNLM"/>
    </source>
</evidence>
<dbReference type="Pfam" id="PF02643">
    <property type="entry name" value="DUF192"/>
    <property type="match status" value="1"/>
</dbReference>
<proteinExistence type="predicted"/>
<dbReference type="EMBL" id="FWFL01000001">
    <property type="protein sequence ID" value="SLN14723.1"/>
    <property type="molecule type" value="Genomic_DNA"/>
</dbReference>
<dbReference type="Gene3D" id="2.60.120.1140">
    <property type="entry name" value="Protein of unknown function DUF192"/>
    <property type="match status" value="1"/>
</dbReference>
<dbReference type="PANTHER" id="PTHR37953">
    <property type="entry name" value="UPF0127 PROTEIN MJ1496"/>
    <property type="match status" value="1"/>
</dbReference>
<name>A0A1Y5RDH7_9RHOB</name>
<dbReference type="InterPro" id="IPR003795">
    <property type="entry name" value="DUF192"/>
</dbReference>
<accession>A0A1Y5RDH7</accession>
<gene>
    <name evidence="1" type="ORF">PEL8287_00593</name>
</gene>
<evidence type="ECO:0000313" key="1">
    <source>
        <dbReference type="EMBL" id="SLN14723.1"/>
    </source>
</evidence>
<dbReference type="RefSeq" id="WP_085890834.1">
    <property type="nucleotide sequence ID" value="NZ_FWFL01000001.1"/>
</dbReference>
<dbReference type="AlphaFoldDB" id="A0A1Y5RDH7"/>
<sequence length="161" mass="17649">MGNSGQATLKVVLTALWAVIGTTSFSGECRDDQVYLRGDWGQARFSVELADDKEERAKGLMHRESLPKSSGMLFVYPVPQVVGFWMKNTLIPLDMIFIDKTGTVQRVHHMAKPLDESPIFGGNSILAVLEINGGLAEMLGIVEGSQMRHPAFDAEVAAWPC</sequence>
<keyword evidence="2" id="KW-1185">Reference proteome</keyword>
<protein>
    <recommendedName>
        <fullName evidence="3">ACR</fullName>
    </recommendedName>
</protein>
<dbReference type="Proteomes" id="UP000193827">
    <property type="component" value="Unassembled WGS sequence"/>
</dbReference>
<dbReference type="OrthoDB" id="9808290at2"/>